<evidence type="ECO:0000313" key="8">
    <source>
        <dbReference type="Proteomes" id="UP001153737"/>
    </source>
</evidence>
<reference evidence="7" key="2">
    <citation type="submission" date="2022-10" db="EMBL/GenBank/DDBJ databases">
        <authorList>
            <consortium name="ENA_rothamsted_submissions"/>
            <consortium name="culmorum"/>
            <person name="King R."/>
        </authorList>
    </citation>
    <scope>NUCLEOTIDE SEQUENCE</scope>
</reference>
<keyword evidence="5 6" id="KW-0472">Membrane</keyword>
<evidence type="ECO:0000256" key="5">
    <source>
        <dbReference type="ARBA" id="ARBA00023136"/>
    </source>
</evidence>
<dbReference type="PANTHER" id="PTHR11266">
    <property type="entry name" value="PEROXISOMAL MEMBRANE PROTEIN 2, PXMP2 MPV17"/>
    <property type="match status" value="1"/>
</dbReference>
<reference evidence="7" key="1">
    <citation type="submission" date="2022-01" db="EMBL/GenBank/DDBJ databases">
        <authorList>
            <person name="King R."/>
        </authorList>
    </citation>
    <scope>NUCLEOTIDE SEQUENCE</scope>
</reference>
<feature type="transmembrane region" description="Helical" evidence="6">
    <location>
        <begin position="123"/>
        <end position="142"/>
    </location>
</feature>
<evidence type="ECO:0000256" key="4">
    <source>
        <dbReference type="ARBA" id="ARBA00022989"/>
    </source>
</evidence>
<sequence length="189" mass="21574">MVAVLSRILAFTNRHPVVRGMLSYGTMWPTSCIIQQTISGKTWENYDWMHAFRFSLYGGLFTAPTLYAWIRVSTMIWPGANLRTAITKAVVEQFTYGPAALVCFFFGMSLLEGKGINEAKQEVAAKVFPTWKVGVCVWPILQTINFCYIAEKNRVPYVSACSLVWCCFLSYMQQLEIEKRKLKLSNIQN</sequence>
<dbReference type="EMBL" id="OU896721">
    <property type="protein sequence ID" value="CAH1154083.1"/>
    <property type="molecule type" value="Genomic_DNA"/>
</dbReference>
<feature type="transmembrane region" description="Helical" evidence="6">
    <location>
        <begin position="90"/>
        <end position="111"/>
    </location>
</feature>
<dbReference type="PANTHER" id="PTHR11266:SF75">
    <property type="entry name" value="IP10007P-RELATED"/>
    <property type="match status" value="1"/>
</dbReference>
<gene>
    <name evidence="7" type="ORF">PHAECO_LOCUS4664</name>
</gene>
<evidence type="ECO:0000256" key="1">
    <source>
        <dbReference type="ARBA" id="ARBA00004141"/>
    </source>
</evidence>
<evidence type="ECO:0000256" key="2">
    <source>
        <dbReference type="ARBA" id="ARBA00006824"/>
    </source>
</evidence>
<comment type="similarity">
    <text evidence="2 6">Belongs to the peroxisomal membrane protein PXMP2/4 family.</text>
</comment>
<dbReference type="Proteomes" id="UP001153737">
    <property type="component" value="Chromosome 15"/>
</dbReference>
<proteinExistence type="inferred from homology"/>
<evidence type="ECO:0000256" key="6">
    <source>
        <dbReference type="RuleBase" id="RU363053"/>
    </source>
</evidence>
<keyword evidence="8" id="KW-1185">Reference proteome</keyword>
<keyword evidence="4 6" id="KW-1133">Transmembrane helix</keyword>
<keyword evidence="3 6" id="KW-0812">Transmembrane</keyword>
<feature type="transmembrane region" description="Helical" evidence="6">
    <location>
        <begin position="51"/>
        <end position="70"/>
    </location>
</feature>
<name>A0A9P0GP70_PHACE</name>
<evidence type="ECO:0000256" key="3">
    <source>
        <dbReference type="ARBA" id="ARBA00022692"/>
    </source>
</evidence>
<evidence type="ECO:0008006" key="9">
    <source>
        <dbReference type="Google" id="ProtNLM"/>
    </source>
</evidence>
<dbReference type="AlphaFoldDB" id="A0A9P0GP70"/>
<dbReference type="Pfam" id="PF04117">
    <property type="entry name" value="Mpv17_PMP22"/>
    <property type="match status" value="1"/>
</dbReference>
<evidence type="ECO:0000313" key="7">
    <source>
        <dbReference type="EMBL" id="CAH1154083.1"/>
    </source>
</evidence>
<protein>
    <recommendedName>
        <fullName evidence="9">Mpv17-like protein</fullName>
    </recommendedName>
</protein>
<dbReference type="GO" id="GO:0016020">
    <property type="term" value="C:membrane"/>
    <property type="evidence" value="ECO:0007669"/>
    <property type="project" value="UniProtKB-SubCell"/>
</dbReference>
<comment type="subcellular location">
    <subcellularLocation>
        <location evidence="1">Membrane</location>
        <topology evidence="1">Multi-pass membrane protein</topology>
    </subcellularLocation>
</comment>
<dbReference type="OrthoDB" id="430207at2759"/>
<dbReference type="GO" id="GO:0005739">
    <property type="term" value="C:mitochondrion"/>
    <property type="evidence" value="ECO:0007669"/>
    <property type="project" value="TreeGrafter"/>
</dbReference>
<accession>A0A9P0GP70</accession>
<organism evidence="7 8">
    <name type="scientific">Phaedon cochleariae</name>
    <name type="common">Mustard beetle</name>
    <dbReference type="NCBI Taxonomy" id="80249"/>
    <lineage>
        <taxon>Eukaryota</taxon>
        <taxon>Metazoa</taxon>
        <taxon>Ecdysozoa</taxon>
        <taxon>Arthropoda</taxon>
        <taxon>Hexapoda</taxon>
        <taxon>Insecta</taxon>
        <taxon>Pterygota</taxon>
        <taxon>Neoptera</taxon>
        <taxon>Endopterygota</taxon>
        <taxon>Coleoptera</taxon>
        <taxon>Polyphaga</taxon>
        <taxon>Cucujiformia</taxon>
        <taxon>Chrysomeloidea</taxon>
        <taxon>Chrysomelidae</taxon>
        <taxon>Chrysomelinae</taxon>
        <taxon>Chrysomelini</taxon>
        <taxon>Phaedon</taxon>
    </lineage>
</organism>
<dbReference type="InterPro" id="IPR007248">
    <property type="entry name" value="Mpv17_PMP22"/>
</dbReference>